<feature type="compositionally biased region" description="Low complexity" evidence="1">
    <location>
        <begin position="1"/>
        <end position="22"/>
    </location>
</feature>
<evidence type="ECO:0000313" key="2">
    <source>
        <dbReference type="EMBL" id="KAF9942753.1"/>
    </source>
</evidence>
<organism evidence="2 3">
    <name type="scientific">Mortierella alpina</name>
    <name type="common">Oleaginous fungus</name>
    <name type="synonym">Mortierella renispora</name>
    <dbReference type="NCBI Taxonomy" id="64518"/>
    <lineage>
        <taxon>Eukaryota</taxon>
        <taxon>Fungi</taxon>
        <taxon>Fungi incertae sedis</taxon>
        <taxon>Mucoromycota</taxon>
        <taxon>Mortierellomycotina</taxon>
        <taxon>Mortierellomycetes</taxon>
        <taxon>Mortierellales</taxon>
        <taxon>Mortierellaceae</taxon>
        <taxon>Mortierella</taxon>
    </lineage>
</organism>
<feature type="region of interest" description="Disordered" evidence="1">
    <location>
        <begin position="1"/>
        <end position="37"/>
    </location>
</feature>
<name>A0A9P6LUJ0_MORAP</name>
<comment type="caution">
    <text evidence="2">The sequence shown here is derived from an EMBL/GenBank/DDBJ whole genome shotgun (WGS) entry which is preliminary data.</text>
</comment>
<gene>
    <name evidence="2" type="ORF">BGZ70_006089</name>
</gene>
<sequence length="65" mass="7329">RWESYSAGSLDSRYSSSSASVSPSPPSIDRRLTESGFVDSPPTFGKFRRIVELVEDEEEPELFEE</sequence>
<reference evidence="2" key="1">
    <citation type="journal article" date="2020" name="Fungal Divers.">
        <title>Resolving the Mortierellaceae phylogeny through synthesis of multi-gene phylogenetics and phylogenomics.</title>
        <authorList>
            <person name="Vandepol N."/>
            <person name="Liber J."/>
            <person name="Desiro A."/>
            <person name="Na H."/>
            <person name="Kennedy M."/>
            <person name="Barry K."/>
            <person name="Grigoriev I.V."/>
            <person name="Miller A.N."/>
            <person name="O'Donnell K."/>
            <person name="Stajich J.E."/>
            <person name="Bonito G."/>
        </authorList>
    </citation>
    <scope>NUCLEOTIDE SEQUENCE</scope>
    <source>
        <strain evidence="2">CK1249</strain>
    </source>
</reference>
<evidence type="ECO:0000256" key="1">
    <source>
        <dbReference type="SAM" id="MobiDB-lite"/>
    </source>
</evidence>
<feature type="non-terminal residue" evidence="2">
    <location>
        <position position="1"/>
    </location>
</feature>
<evidence type="ECO:0000313" key="3">
    <source>
        <dbReference type="Proteomes" id="UP000738359"/>
    </source>
</evidence>
<dbReference type="EMBL" id="JAAAHY010003358">
    <property type="protein sequence ID" value="KAF9942753.1"/>
    <property type="molecule type" value="Genomic_DNA"/>
</dbReference>
<dbReference type="Proteomes" id="UP000738359">
    <property type="component" value="Unassembled WGS sequence"/>
</dbReference>
<proteinExistence type="predicted"/>
<keyword evidence="3" id="KW-1185">Reference proteome</keyword>
<protein>
    <submittedName>
        <fullName evidence="2">Uncharacterized protein</fullName>
    </submittedName>
</protein>
<accession>A0A9P6LUJ0</accession>
<dbReference type="AlphaFoldDB" id="A0A9P6LUJ0"/>